<dbReference type="OrthoDB" id="945117at2"/>
<comment type="caution">
    <text evidence="1">The sequence shown here is derived from an EMBL/GenBank/DDBJ whole genome shotgun (WGS) entry which is preliminary data.</text>
</comment>
<protein>
    <recommendedName>
        <fullName evidence="3">Outer membrane protein beta-barrel domain-containing protein</fullName>
    </recommendedName>
</protein>
<organism evidence="1 2">
    <name type="scientific">Apibacter muscae</name>
    <dbReference type="NCBI Taxonomy" id="2509004"/>
    <lineage>
        <taxon>Bacteria</taxon>
        <taxon>Pseudomonadati</taxon>
        <taxon>Bacteroidota</taxon>
        <taxon>Flavobacteriia</taxon>
        <taxon>Flavobacteriales</taxon>
        <taxon>Weeksellaceae</taxon>
        <taxon>Apibacter</taxon>
    </lineage>
</organism>
<evidence type="ECO:0008006" key="3">
    <source>
        <dbReference type="Google" id="ProtNLM"/>
    </source>
</evidence>
<dbReference type="Gene3D" id="2.40.160.20">
    <property type="match status" value="1"/>
</dbReference>
<accession>A0A563DKN7</accession>
<evidence type="ECO:0000313" key="1">
    <source>
        <dbReference type="EMBL" id="TWP30795.1"/>
    </source>
</evidence>
<reference evidence="1 2" key="1">
    <citation type="submission" date="2019-02" db="EMBL/GenBank/DDBJ databases">
        <title>Apibacter muscae sp. nov.: a novel member of the house fly microbiota.</title>
        <authorList>
            <person name="Park R."/>
        </authorList>
    </citation>
    <scope>NUCLEOTIDE SEQUENCE [LARGE SCALE GENOMIC DNA]</scope>
    <source>
        <strain evidence="1 2">AL1</strain>
    </source>
</reference>
<name>A0A563DKN7_9FLAO</name>
<proteinExistence type="predicted"/>
<dbReference type="InterPro" id="IPR011250">
    <property type="entry name" value="OMP/PagP_B-barrel"/>
</dbReference>
<keyword evidence="2" id="KW-1185">Reference proteome</keyword>
<gene>
    <name evidence="1" type="ORF">ETU09_00235</name>
</gene>
<evidence type="ECO:0000313" key="2">
    <source>
        <dbReference type="Proteomes" id="UP000319499"/>
    </source>
</evidence>
<dbReference type="EMBL" id="SELH01000010">
    <property type="protein sequence ID" value="TWP30795.1"/>
    <property type="molecule type" value="Genomic_DNA"/>
</dbReference>
<dbReference type="Proteomes" id="UP000319499">
    <property type="component" value="Unassembled WGS sequence"/>
</dbReference>
<dbReference type="SUPFAM" id="SSF56925">
    <property type="entry name" value="OMPA-like"/>
    <property type="match status" value="1"/>
</dbReference>
<sequence length="186" mass="19961">MLAMTFGLGNLAQAQIQKGNLMVGGTITDMDFGLKKGQSWGIGITPKLGYFIKDNLAVGGYVNVDISKQGQGSTTRTGYGVGAFGRYYANKEDINNLLKNGRFFFEVNAGLEGANQKGEPTTNGFGFGLGPGYSYFITPNIGLEALVKYNGLTGGGNEGYQHDLSFNVGFQIYLPTSKVKNRLNNL</sequence>
<dbReference type="AlphaFoldDB" id="A0A563DKN7"/>